<keyword evidence="8" id="KW-0564">Palmitate</keyword>
<evidence type="ECO:0000256" key="6">
    <source>
        <dbReference type="ARBA" id="ARBA00023026"/>
    </source>
</evidence>
<proteinExistence type="predicted"/>
<reference evidence="12 13" key="1">
    <citation type="submission" date="2018-05" db="EMBL/GenBank/DDBJ databases">
        <title>Novel Campyloabacter and Helicobacter Species and Strains.</title>
        <authorList>
            <person name="Mannion A.J."/>
            <person name="Shen Z."/>
            <person name="Fox J.G."/>
        </authorList>
    </citation>
    <scope>NUCLEOTIDE SEQUENCE [LARGE SCALE GENOMIC DNA]</scope>
    <source>
        <strain evidence="13">MIT17-670</strain>
    </source>
</reference>
<evidence type="ECO:0000313" key="12">
    <source>
        <dbReference type="EMBL" id="TKX32548.1"/>
    </source>
</evidence>
<dbReference type="InterPro" id="IPR015957">
    <property type="entry name" value="CDtoxinA"/>
</dbReference>
<protein>
    <recommendedName>
        <fullName evidence="2">Cytolethal distending toxin subunit A</fullName>
    </recommendedName>
</protein>
<comment type="subcellular location">
    <subcellularLocation>
        <location evidence="1">Cell outer membrane</location>
        <topology evidence="1">Lipid-anchor</topology>
    </subcellularLocation>
</comment>
<dbReference type="PRINTS" id="PR01387">
    <property type="entry name" value="CDTOXINA"/>
</dbReference>
<feature type="region of interest" description="Disordered" evidence="11">
    <location>
        <begin position="39"/>
        <end position="62"/>
    </location>
</feature>
<organism evidence="12 13">
    <name type="scientific">Campylobacter aviculae</name>
    <dbReference type="NCBI Taxonomy" id="2510190"/>
    <lineage>
        <taxon>Bacteria</taxon>
        <taxon>Pseudomonadati</taxon>
        <taxon>Campylobacterota</taxon>
        <taxon>Epsilonproteobacteria</taxon>
        <taxon>Campylobacterales</taxon>
        <taxon>Campylobacteraceae</taxon>
        <taxon>Campylobacter</taxon>
    </lineage>
</organism>
<dbReference type="EMBL" id="NXMA01000004">
    <property type="protein sequence ID" value="TKX32548.1"/>
    <property type="molecule type" value="Genomic_DNA"/>
</dbReference>
<keyword evidence="6" id="KW-0843">Virulence</keyword>
<dbReference type="PROSITE" id="PS51257">
    <property type="entry name" value="PROKAR_LIPOPROTEIN"/>
    <property type="match status" value="1"/>
</dbReference>
<dbReference type="InterPro" id="IPR003558">
    <property type="entry name" value="CDtoxinA/C"/>
</dbReference>
<keyword evidence="9" id="KW-0998">Cell outer membrane</keyword>
<dbReference type="PROSITE" id="PS50231">
    <property type="entry name" value="RICIN_B_LECTIN"/>
    <property type="match status" value="1"/>
</dbReference>
<sequence>MKNMRFYLSFLIFTIIFSACSTKELNPLGRSYGEMYDSDPLKIGTEPTKPKDQTDPSLAKGEKFPAIPLVPPVIRFDSLDANSTKAPRPRLKANGEFNDVSAAGNTGYTSDFITVMNPNGAALTIWGSNPGNWIWGYNLNASKGFPDYRAWQLVEFSSNIVMFRNAATETCLNAYGNGIVHYPCDQSNHAQLWKLIPMSNGAYQIKNIATQKCIQTPVRDVMHEFNFSSYKIFLTECAKPGEKTLDKQWYITTPGYGANSPY</sequence>
<keyword evidence="7" id="KW-0472">Membrane</keyword>
<comment type="caution">
    <text evidence="12">The sequence shown here is derived from an EMBL/GenBank/DDBJ whole genome shotgun (WGS) entry which is preliminary data.</text>
</comment>
<evidence type="ECO:0000256" key="5">
    <source>
        <dbReference type="ARBA" id="ARBA00022734"/>
    </source>
</evidence>
<dbReference type="SUPFAM" id="SSF50370">
    <property type="entry name" value="Ricin B-like lectins"/>
    <property type="match status" value="1"/>
</dbReference>
<keyword evidence="3" id="KW-0800">Toxin</keyword>
<dbReference type="Proteomes" id="UP000310353">
    <property type="component" value="Unassembled WGS sequence"/>
</dbReference>
<dbReference type="RefSeq" id="WP_137621914.1">
    <property type="nucleotide sequence ID" value="NZ_NXMA01000004.1"/>
</dbReference>
<accession>A0A4U7BKL7</accession>
<keyword evidence="5" id="KW-0430">Lectin</keyword>
<dbReference type="OrthoDB" id="5353389at2"/>
<dbReference type="Gene3D" id="2.80.10.50">
    <property type="match status" value="1"/>
</dbReference>
<evidence type="ECO:0000313" key="13">
    <source>
        <dbReference type="Proteomes" id="UP000310353"/>
    </source>
</evidence>
<keyword evidence="10" id="KW-0449">Lipoprotein</keyword>
<dbReference type="Pfam" id="PF03498">
    <property type="entry name" value="CDtoxinA"/>
    <property type="match status" value="1"/>
</dbReference>
<name>A0A4U7BKL7_9BACT</name>
<evidence type="ECO:0000256" key="8">
    <source>
        <dbReference type="ARBA" id="ARBA00023139"/>
    </source>
</evidence>
<dbReference type="CDD" id="cd23414">
    <property type="entry name" value="beta-trefoil_Ricin_CdtA"/>
    <property type="match status" value="1"/>
</dbReference>
<dbReference type="InterPro" id="IPR035992">
    <property type="entry name" value="Ricin_B-like_lectins"/>
</dbReference>
<evidence type="ECO:0000256" key="7">
    <source>
        <dbReference type="ARBA" id="ARBA00023136"/>
    </source>
</evidence>
<dbReference type="GO" id="GO:0090729">
    <property type="term" value="F:toxin activity"/>
    <property type="evidence" value="ECO:0007669"/>
    <property type="project" value="UniProtKB-KW"/>
</dbReference>
<dbReference type="GO" id="GO:0009279">
    <property type="term" value="C:cell outer membrane"/>
    <property type="evidence" value="ECO:0007669"/>
    <property type="project" value="UniProtKB-SubCell"/>
</dbReference>
<keyword evidence="4" id="KW-0732">Signal</keyword>
<evidence type="ECO:0000256" key="10">
    <source>
        <dbReference type="ARBA" id="ARBA00023288"/>
    </source>
</evidence>
<evidence type="ECO:0000256" key="4">
    <source>
        <dbReference type="ARBA" id="ARBA00022729"/>
    </source>
</evidence>
<evidence type="ECO:0000256" key="11">
    <source>
        <dbReference type="SAM" id="MobiDB-lite"/>
    </source>
</evidence>
<dbReference type="GO" id="GO:0030246">
    <property type="term" value="F:carbohydrate binding"/>
    <property type="evidence" value="ECO:0007669"/>
    <property type="project" value="UniProtKB-KW"/>
</dbReference>
<dbReference type="AlphaFoldDB" id="A0A4U7BKL7"/>
<evidence type="ECO:0000256" key="3">
    <source>
        <dbReference type="ARBA" id="ARBA00022656"/>
    </source>
</evidence>
<gene>
    <name evidence="12" type="ORF">CQA76_02705</name>
</gene>
<evidence type="ECO:0000256" key="1">
    <source>
        <dbReference type="ARBA" id="ARBA00004459"/>
    </source>
</evidence>
<dbReference type="PIRSF" id="PIRSF036516">
    <property type="entry name" value="CDT_A"/>
    <property type="match status" value="1"/>
</dbReference>
<keyword evidence="13" id="KW-1185">Reference proteome</keyword>
<evidence type="ECO:0000256" key="2">
    <source>
        <dbReference type="ARBA" id="ARBA00016112"/>
    </source>
</evidence>
<evidence type="ECO:0000256" key="9">
    <source>
        <dbReference type="ARBA" id="ARBA00023237"/>
    </source>
</evidence>